<protein>
    <submittedName>
        <fullName evidence="3">Uncharacterized protein</fullName>
    </submittedName>
</protein>
<feature type="transmembrane region" description="Helical" evidence="2">
    <location>
        <begin position="433"/>
        <end position="457"/>
    </location>
</feature>
<name>X6NK49_RETFI</name>
<dbReference type="AlphaFoldDB" id="X6NK49"/>
<keyword evidence="2" id="KW-0472">Membrane</keyword>
<dbReference type="Proteomes" id="UP000023152">
    <property type="component" value="Unassembled WGS sequence"/>
</dbReference>
<keyword evidence="4" id="KW-1185">Reference proteome</keyword>
<feature type="region of interest" description="Disordered" evidence="1">
    <location>
        <begin position="26"/>
        <end position="62"/>
    </location>
</feature>
<feature type="transmembrane region" description="Helical" evidence="2">
    <location>
        <begin position="409"/>
        <end position="427"/>
    </location>
</feature>
<feature type="compositionally biased region" description="Low complexity" evidence="1">
    <location>
        <begin position="47"/>
        <end position="61"/>
    </location>
</feature>
<comment type="caution">
    <text evidence="3">The sequence shown here is derived from an EMBL/GenBank/DDBJ whole genome shotgun (WGS) entry which is preliminary data.</text>
</comment>
<reference evidence="3 4" key="1">
    <citation type="journal article" date="2013" name="Curr. Biol.">
        <title>The Genome of the Foraminiferan Reticulomyxa filosa.</title>
        <authorList>
            <person name="Glockner G."/>
            <person name="Hulsmann N."/>
            <person name="Schleicher M."/>
            <person name="Noegel A.A."/>
            <person name="Eichinger L."/>
            <person name="Gallinger C."/>
            <person name="Pawlowski J."/>
            <person name="Sierra R."/>
            <person name="Euteneuer U."/>
            <person name="Pillet L."/>
            <person name="Moustafa A."/>
            <person name="Platzer M."/>
            <person name="Groth M."/>
            <person name="Szafranski K."/>
            <person name="Schliwa M."/>
        </authorList>
    </citation>
    <scope>NUCLEOTIDE SEQUENCE [LARGE SCALE GENOMIC DNA]</scope>
</reference>
<accession>X6NK49</accession>
<organism evidence="3 4">
    <name type="scientific">Reticulomyxa filosa</name>
    <dbReference type="NCBI Taxonomy" id="46433"/>
    <lineage>
        <taxon>Eukaryota</taxon>
        <taxon>Sar</taxon>
        <taxon>Rhizaria</taxon>
        <taxon>Retaria</taxon>
        <taxon>Foraminifera</taxon>
        <taxon>Monothalamids</taxon>
        <taxon>Reticulomyxidae</taxon>
        <taxon>Reticulomyxa</taxon>
    </lineage>
</organism>
<evidence type="ECO:0000256" key="2">
    <source>
        <dbReference type="SAM" id="Phobius"/>
    </source>
</evidence>
<proteinExistence type="predicted"/>
<evidence type="ECO:0000313" key="4">
    <source>
        <dbReference type="Proteomes" id="UP000023152"/>
    </source>
</evidence>
<sequence>MSVCNFCCCCFVCCFQQCGLDVENEATKKRPRDIDDDEDDNDDDDNNNNNNNNNNNDNNNNSKQKKIALTNISTDLDHPNKSNMVLLNQNKGKNSKNVIQDNFGQIKNDVSLHQKRMRSVIQQYRSDKKQPLAVGDLTTAQDGHMANPLHQVHGQKPDDHARISMPTDPNALMTPKSETDEPAIPWFRSLSQSVHEKAIKLFLIDIESFCFENDDVIDDVNDTLRHHSPYVQNFWDALNVRWVEHRTSTQLKQLLTGTEERMDCLVQQLFAKIDQQCLVYLLCPKVCENVVSALLHKLNLHQFFRNILGRDSKLVLSCQNNTNLIILELIKQYKDTLHCEHDNVLYVSCELETLQHLKSIGTCNVYPFQKETGLTYLDCEQIVSKFFPSLVSDVASNDKEKQSKTHGKALSFFIFFLFFDNFFKLHICIVDGGYCLCFILFVVLLALLCFVLFCFAFV</sequence>
<evidence type="ECO:0000256" key="1">
    <source>
        <dbReference type="SAM" id="MobiDB-lite"/>
    </source>
</evidence>
<dbReference type="EMBL" id="ASPP01007929">
    <property type="protein sequence ID" value="ETO26346.1"/>
    <property type="molecule type" value="Genomic_DNA"/>
</dbReference>
<evidence type="ECO:0000313" key="3">
    <source>
        <dbReference type="EMBL" id="ETO26346.1"/>
    </source>
</evidence>
<keyword evidence="2" id="KW-1133">Transmembrane helix</keyword>
<gene>
    <name evidence="3" type="ORF">RFI_10792</name>
</gene>
<keyword evidence="2" id="KW-0812">Transmembrane</keyword>
<feature type="compositionally biased region" description="Acidic residues" evidence="1">
    <location>
        <begin position="34"/>
        <end position="46"/>
    </location>
</feature>